<organism evidence="1 2">
    <name type="scientific">Mycena rosella</name>
    <name type="common">Pink bonnet</name>
    <name type="synonym">Agaricus rosellus</name>
    <dbReference type="NCBI Taxonomy" id="1033263"/>
    <lineage>
        <taxon>Eukaryota</taxon>
        <taxon>Fungi</taxon>
        <taxon>Dikarya</taxon>
        <taxon>Basidiomycota</taxon>
        <taxon>Agaricomycotina</taxon>
        <taxon>Agaricomycetes</taxon>
        <taxon>Agaricomycetidae</taxon>
        <taxon>Agaricales</taxon>
        <taxon>Marasmiineae</taxon>
        <taxon>Mycenaceae</taxon>
        <taxon>Mycena</taxon>
    </lineage>
</organism>
<accession>A0AAD7DVI6</accession>
<protein>
    <submittedName>
        <fullName evidence="1">Uncharacterized protein</fullName>
    </submittedName>
</protein>
<proteinExistence type="predicted"/>
<name>A0AAD7DVI6_MYCRO</name>
<dbReference type="Proteomes" id="UP001221757">
    <property type="component" value="Unassembled WGS sequence"/>
</dbReference>
<reference evidence="1" key="1">
    <citation type="submission" date="2023-03" db="EMBL/GenBank/DDBJ databases">
        <title>Massive genome expansion in bonnet fungi (Mycena s.s.) driven by repeated elements and novel gene families across ecological guilds.</title>
        <authorList>
            <consortium name="Lawrence Berkeley National Laboratory"/>
            <person name="Harder C.B."/>
            <person name="Miyauchi S."/>
            <person name="Viragh M."/>
            <person name="Kuo A."/>
            <person name="Thoen E."/>
            <person name="Andreopoulos B."/>
            <person name="Lu D."/>
            <person name="Skrede I."/>
            <person name="Drula E."/>
            <person name="Henrissat B."/>
            <person name="Morin E."/>
            <person name="Kohler A."/>
            <person name="Barry K."/>
            <person name="LaButti K."/>
            <person name="Morin E."/>
            <person name="Salamov A."/>
            <person name="Lipzen A."/>
            <person name="Mereny Z."/>
            <person name="Hegedus B."/>
            <person name="Baldrian P."/>
            <person name="Stursova M."/>
            <person name="Weitz H."/>
            <person name="Taylor A."/>
            <person name="Grigoriev I.V."/>
            <person name="Nagy L.G."/>
            <person name="Martin F."/>
            <person name="Kauserud H."/>
        </authorList>
    </citation>
    <scope>NUCLEOTIDE SEQUENCE</scope>
    <source>
        <strain evidence="1">CBHHK067</strain>
    </source>
</reference>
<dbReference type="EMBL" id="JARKIE010000019">
    <property type="protein sequence ID" value="KAJ7700745.1"/>
    <property type="molecule type" value="Genomic_DNA"/>
</dbReference>
<evidence type="ECO:0000313" key="1">
    <source>
        <dbReference type="EMBL" id="KAJ7700745.1"/>
    </source>
</evidence>
<comment type="caution">
    <text evidence="1">The sequence shown here is derived from an EMBL/GenBank/DDBJ whole genome shotgun (WGS) entry which is preliminary data.</text>
</comment>
<evidence type="ECO:0000313" key="2">
    <source>
        <dbReference type="Proteomes" id="UP001221757"/>
    </source>
</evidence>
<sequence length="142" mass="15012">MEGCKLPSGVVLIFSFGESSVEAIGVEGEDAEKKGSNKCGNLAVLGRATHVRLTQRLQTTHYTACCAIKILEADTASNTSQTTSRSHYSSPKNCAELPARSVEVWLCVATRLAQPGDGRLVPARSIFVEACDARLDWAGGGG</sequence>
<keyword evidence="2" id="KW-1185">Reference proteome</keyword>
<dbReference type="AlphaFoldDB" id="A0AAD7DVI6"/>
<gene>
    <name evidence="1" type="ORF">B0H17DRAFT_1128606</name>
</gene>